<dbReference type="InParanoid" id="M1DAH6"/>
<dbReference type="PaxDb" id="4113-PGSC0003DMT400085885"/>
<dbReference type="Gramene" id="PGSC0003DMT400085885">
    <property type="protein sequence ID" value="PGSC0003DMT400085885"/>
    <property type="gene ID" value="PGSC0003DMG400035456"/>
</dbReference>
<dbReference type="HOGENOM" id="CLU_093319_1_0_1"/>
<evidence type="ECO:0000313" key="3">
    <source>
        <dbReference type="Proteomes" id="UP000011115"/>
    </source>
</evidence>
<feature type="region of interest" description="Disordered" evidence="1">
    <location>
        <begin position="142"/>
        <end position="170"/>
    </location>
</feature>
<protein>
    <submittedName>
        <fullName evidence="2">Uncharacterized protein</fullName>
    </submittedName>
</protein>
<sequence>MDGLEFHVKNQLQVADSMNTKELKTQLANMRDKLSKLAQKLVTMPPPFVPESFMSLFSEPPVTQYLDNFWGEVPQHKYSKRKHKAGEYNEELTSDLSKEKRRQSKKARKESRKKSKAVEALAQQRRDAVLAGAFGSGVLVTVSGSQPHQEQVSESAPVDKGVDAHPTTGT</sequence>
<name>M1DAH6_SOLTU</name>
<evidence type="ECO:0000256" key="1">
    <source>
        <dbReference type="SAM" id="MobiDB-lite"/>
    </source>
</evidence>
<reference evidence="3" key="1">
    <citation type="journal article" date="2011" name="Nature">
        <title>Genome sequence and analysis of the tuber crop potato.</title>
        <authorList>
            <consortium name="The Potato Genome Sequencing Consortium"/>
        </authorList>
    </citation>
    <scope>NUCLEOTIDE SEQUENCE [LARGE SCALE GENOMIC DNA]</scope>
    <source>
        <strain evidence="3">cv. DM1-3 516 R44</strain>
    </source>
</reference>
<dbReference type="Proteomes" id="UP000011115">
    <property type="component" value="Unassembled WGS sequence"/>
</dbReference>
<proteinExistence type="predicted"/>
<feature type="region of interest" description="Disordered" evidence="1">
    <location>
        <begin position="77"/>
        <end position="120"/>
    </location>
</feature>
<dbReference type="EnsemblPlants" id="PGSC0003DMT400085885">
    <property type="protein sequence ID" value="PGSC0003DMT400085885"/>
    <property type="gene ID" value="PGSC0003DMG400035456"/>
</dbReference>
<organism evidence="2 3">
    <name type="scientific">Solanum tuberosum</name>
    <name type="common">Potato</name>
    <dbReference type="NCBI Taxonomy" id="4113"/>
    <lineage>
        <taxon>Eukaryota</taxon>
        <taxon>Viridiplantae</taxon>
        <taxon>Streptophyta</taxon>
        <taxon>Embryophyta</taxon>
        <taxon>Tracheophyta</taxon>
        <taxon>Spermatophyta</taxon>
        <taxon>Magnoliopsida</taxon>
        <taxon>eudicotyledons</taxon>
        <taxon>Gunneridae</taxon>
        <taxon>Pentapetalae</taxon>
        <taxon>asterids</taxon>
        <taxon>lamiids</taxon>
        <taxon>Solanales</taxon>
        <taxon>Solanaceae</taxon>
        <taxon>Solanoideae</taxon>
        <taxon>Solaneae</taxon>
        <taxon>Solanum</taxon>
    </lineage>
</organism>
<accession>M1DAH6</accession>
<feature type="compositionally biased region" description="Polar residues" evidence="1">
    <location>
        <begin position="142"/>
        <end position="154"/>
    </location>
</feature>
<keyword evidence="3" id="KW-1185">Reference proteome</keyword>
<reference evidence="2" key="2">
    <citation type="submission" date="2015-06" db="UniProtKB">
        <authorList>
            <consortium name="EnsemblPlants"/>
        </authorList>
    </citation>
    <scope>IDENTIFICATION</scope>
    <source>
        <strain evidence="2">DM1-3 516 R44</strain>
    </source>
</reference>
<evidence type="ECO:0000313" key="2">
    <source>
        <dbReference type="EnsemblPlants" id="PGSC0003DMT400085885"/>
    </source>
</evidence>
<dbReference type="AlphaFoldDB" id="M1DAH6"/>
<feature type="compositionally biased region" description="Basic residues" evidence="1">
    <location>
        <begin position="99"/>
        <end position="115"/>
    </location>
</feature>